<evidence type="ECO:0000313" key="2">
    <source>
        <dbReference type="EMBL" id="MBE3607359.1"/>
    </source>
</evidence>
<sequence length="230" mass="25931">MKFINFALLGALLLFYGCAKEGINLQKEEPLWTPYIKENGAKSEILLAFDTKFIPNNTIPTIGNAYTKDIKSQSKEKLGHIYLLARAKGNVIINLDTNSTLDINLEKDKAALQNSSSFKFYEFSSGLIESIVFKSDKQGVCLNFLSNKFINITSATNYYLGDDGFFATILEMSVLKDRGAKIKNLSFFYDFNDDAKEKEARNFTASEKFKFLLSQDIKKQARILSTLCAI</sequence>
<protein>
    <recommendedName>
        <fullName evidence="1">DUF8095 domain-containing protein</fullName>
    </recommendedName>
</protein>
<dbReference type="AlphaFoldDB" id="A0AAW3ZSL9"/>
<dbReference type="Proteomes" id="UP000650616">
    <property type="component" value="Unassembled WGS sequence"/>
</dbReference>
<evidence type="ECO:0000259" key="1">
    <source>
        <dbReference type="Pfam" id="PF26367"/>
    </source>
</evidence>
<keyword evidence="3" id="KW-1185">Reference proteome</keyword>
<comment type="caution">
    <text evidence="2">The sequence shown here is derived from an EMBL/GenBank/DDBJ whole genome shotgun (WGS) entry which is preliminary data.</text>
</comment>
<accession>A0AAW3ZSL9</accession>
<gene>
    <name evidence="2" type="ORF">CCAL9337_01225</name>
</gene>
<dbReference type="Pfam" id="PF26367">
    <property type="entry name" value="DUF8095"/>
    <property type="match status" value="1"/>
</dbReference>
<evidence type="ECO:0000313" key="3">
    <source>
        <dbReference type="Proteomes" id="UP000650616"/>
    </source>
</evidence>
<proteinExistence type="predicted"/>
<dbReference type="InterPro" id="IPR058408">
    <property type="entry name" value="DUF8095"/>
</dbReference>
<dbReference type="EMBL" id="LIWG01000001">
    <property type="protein sequence ID" value="MBE3607359.1"/>
    <property type="molecule type" value="Genomic_DNA"/>
</dbReference>
<dbReference type="PROSITE" id="PS51257">
    <property type="entry name" value="PROKAR_LIPOPROTEIN"/>
    <property type="match status" value="1"/>
</dbReference>
<dbReference type="RefSeq" id="WP_170015254.1">
    <property type="nucleotide sequence ID" value="NZ_CP012545.1"/>
</dbReference>
<organism evidence="2 3">
    <name type="scientific">Campylobacter californiensis</name>
    <dbReference type="NCBI Taxonomy" id="1032243"/>
    <lineage>
        <taxon>Bacteria</taxon>
        <taxon>Pseudomonadati</taxon>
        <taxon>Campylobacterota</taxon>
        <taxon>Epsilonproteobacteria</taxon>
        <taxon>Campylobacterales</taxon>
        <taxon>Campylobacteraceae</taxon>
        <taxon>Campylobacter</taxon>
    </lineage>
</organism>
<reference evidence="2 3" key="1">
    <citation type="submission" date="2015-08" db="EMBL/GenBank/DDBJ databases">
        <title>Comparative genomics of the Campylobacter concisus group.</title>
        <authorList>
            <person name="Yee E."/>
            <person name="Chapman M.H."/>
            <person name="Huynh S."/>
            <person name="Bono J.L."/>
            <person name="On S.L."/>
            <person name="St Leger J."/>
            <person name="Foster G."/>
            <person name="Parker C.T."/>
            <person name="Miller W.G."/>
        </authorList>
    </citation>
    <scope>NUCLEOTIDE SEQUENCE [LARGE SCALE GENOMIC DNA]</scope>
    <source>
        <strain evidence="2 3">RM9337</strain>
    </source>
</reference>
<name>A0AAW3ZSL9_9BACT</name>
<feature type="domain" description="DUF8095" evidence="1">
    <location>
        <begin position="90"/>
        <end position="226"/>
    </location>
</feature>